<evidence type="ECO:0000256" key="3">
    <source>
        <dbReference type="ARBA" id="ARBA00022679"/>
    </source>
</evidence>
<keyword evidence="7" id="KW-0597">Phosphoprotein</keyword>
<dbReference type="GO" id="GO:0005524">
    <property type="term" value="F:ATP binding"/>
    <property type="evidence" value="ECO:0007669"/>
    <property type="project" value="UniProtKB-UniRule"/>
</dbReference>
<dbReference type="OrthoDB" id="9804504at2"/>
<protein>
    <recommendedName>
        <fullName evidence="2 7">Adenylyl-sulfate kinase</fullName>
        <ecNumber evidence="2 7">2.7.1.25</ecNumber>
    </recommendedName>
    <alternativeName>
        <fullName evidence="7">APS kinase</fullName>
    </alternativeName>
    <alternativeName>
        <fullName evidence="7">ATP adenosine-5'-phosphosulfate 3'-phosphotransferase</fullName>
    </alternativeName>
    <alternativeName>
        <fullName evidence="7">Adenosine-5'-phosphosulfate kinase</fullName>
    </alternativeName>
</protein>
<dbReference type="CDD" id="cd02027">
    <property type="entry name" value="APSK"/>
    <property type="match status" value="1"/>
</dbReference>
<keyword evidence="3 7" id="KW-0808">Transferase</keyword>
<feature type="domain" description="APS kinase" evidence="9">
    <location>
        <begin position="26"/>
        <end position="175"/>
    </location>
</feature>
<gene>
    <name evidence="7" type="primary">cysC</name>
    <name evidence="10" type="ORF">A3841_16010</name>
</gene>
<dbReference type="PANTHER" id="PTHR42700">
    <property type="entry name" value="SULFATE ADENYLYLTRANSFERASE"/>
    <property type="match status" value="1"/>
</dbReference>
<dbReference type="AlphaFoldDB" id="A0A1Q5PC95"/>
<accession>A0A1Q5PC95</accession>
<dbReference type="SUPFAM" id="SSF52540">
    <property type="entry name" value="P-loop containing nucleoside triphosphate hydrolases"/>
    <property type="match status" value="1"/>
</dbReference>
<dbReference type="NCBIfam" id="TIGR00455">
    <property type="entry name" value="apsK"/>
    <property type="match status" value="1"/>
</dbReference>
<dbReference type="Proteomes" id="UP000186551">
    <property type="component" value="Unassembled WGS sequence"/>
</dbReference>
<organism evidence="10 11">
    <name type="scientific">Pontibacter flavimaris</name>
    <dbReference type="NCBI Taxonomy" id="1797110"/>
    <lineage>
        <taxon>Bacteria</taxon>
        <taxon>Pseudomonadati</taxon>
        <taxon>Bacteroidota</taxon>
        <taxon>Cytophagia</taxon>
        <taxon>Cytophagales</taxon>
        <taxon>Hymenobacteraceae</taxon>
        <taxon>Pontibacter</taxon>
    </lineage>
</organism>
<dbReference type="RefSeq" id="WP_073851985.1">
    <property type="nucleotide sequence ID" value="NZ_LVWA01000005.1"/>
</dbReference>
<dbReference type="GO" id="GO:0004781">
    <property type="term" value="F:sulfate adenylyltransferase (ATP) activity"/>
    <property type="evidence" value="ECO:0007669"/>
    <property type="project" value="TreeGrafter"/>
</dbReference>
<comment type="similarity">
    <text evidence="7 8">Belongs to the APS kinase family.</text>
</comment>
<name>A0A1Q5PC95_9BACT</name>
<evidence type="ECO:0000256" key="8">
    <source>
        <dbReference type="RuleBase" id="RU004347"/>
    </source>
</evidence>
<dbReference type="GO" id="GO:0010134">
    <property type="term" value="P:sulfate assimilation via adenylyl sulfate reduction"/>
    <property type="evidence" value="ECO:0007669"/>
    <property type="project" value="TreeGrafter"/>
</dbReference>
<evidence type="ECO:0000313" key="10">
    <source>
        <dbReference type="EMBL" id="OKL39880.1"/>
    </source>
</evidence>
<keyword evidence="6 7" id="KW-0067">ATP-binding</keyword>
<dbReference type="PANTHER" id="PTHR42700:SF1">
    <property type="entry name" value="SULFATE ADENYLYLTRANSFERASE"/>
    <property type="match status" value="1"/>
</dbReference>
<dbReference type="NCBIfam" id="NF003013">
    <property type="entry name" value="PRK03846.1"/>
    <property type="match status" value="1"/>
</dbReference>
<dbReference type="GO" id="GO:0004020">
    <property type="term" value="F:adenylylsulfate kinase activity"/>
    <property type="evidence" value="ECO:0007669"/>
    <property type="project" value="UniProtKB-UniRule"/>
</dbReference>
<dbReference type="GO" id="GO:0005737">
    <property type="term" value="C:cytoplasm"/>
    <property type="evidence" value="ECO:0007669"/>
    <property type="project" value="TreeGrafter"/>
</dbReference>
<dbReference type="Gene3D" id="3.40.50.300">
    <property type="entry name" value="P-loop containing nucleotide triphosphate hydrolases"/>
    <property type="match status" value="1"/>
</dbReference>
<dbReference type="UniPathway" id="UPA00140">
    <property type="reaction ID" value="UER00205"/>
</dbReference>
<dbReference type="GO" id="GO:0019379">
    <property type="term" value="P:sulfate assimilation, phosphoadenylyl sulfate reduction by phosphoadenylyl-sulfate reductase (thioredoxin)"/>
    <property type="evidence" value="ECO:0007669"/>
    <property type="project" value="TreeGrafter"/>
</dbReference>
<evidence type="ECO:0000256" key="7">
    <source>
        <dbReference type="HAMAP-Rule" id="MF_00065"/>
    </source>
</evidence>
<comment type="catalytic activity">
    <reaction evidence="1 7 8">
        <text>adenosine 5'-phosphosulfate + ATP = 3'-phosphoadenylyl sulfate + ADP + H(+)</text>
        <dbReference type="Rhea" id="RHEA:24152"/>
        <dbReference type="ChEBI" id="CHEBI:15378"/>
        <dbReference type="ChEBI" id="CHEBI:30616"/>
        <dbReference type="ChEBI" id="CHEBI:58243"/>
        <dbReference type="ChEBI" id="CHEBI:58339"/>
        <dbReference type="ChEBI" id="CHEBI:456216"/>
        <dbReference type="EC" id="2.7.1.25"/>
    </reaction>
</comment>
<proteinExistence type="inferred from homology"/>
<sequence length="202" mass="22933">MNEKLHIIPHLHQVNRQLRNSMKGHRSMVIWFTGFSGSGKSTLSNKLEGYLYNQGYHTSTLDGDNVRKGLNSDLDFSDEARKENIRRIGEVTQLMADAGLVVLSAFVSPFKEDREQVKSIVGSDSFIEVFVDCPIEVCEQRDVKGLYKKARNGEISNFTGISSPFEAPEQPDVHIYSDRETLEESLHKLISYIEPKLKLNNE</sequence>
<dbReference type="EC" id="2.7.1.25" evidence="2 7"/>
<comment type="function">
    <text evidence="7 8">Catalyzes the synthesis of activated sulfate.</text>
</comment>
<dbReference type="HAMAP" id="MF_00065">
    <property type="entry name" value="Adenylyl_sulf_kinase"/>
    <property type="match status" value="1"/>
</dbReference>
<dbReference type="InterPro" id="IPR002891">
    <property type="entry name" value="APS"/>
</dbReference>
<evidence type="ECO:0000256" key="2">
    <source>
        <dbReference type="ARBA" id="ARBA00012121"/>
    </source>
</evidence>
<evidence type="ECO:0000256" key="6">
    <source>
        <dbReference type="ARBA" id="ARBA00022840"/>
    </source>
</evidence>
<keyword evidence="5 7" id="KW-0418">Kinase</keyword>
<keyword evidence="4 7" id="KW-0547">Nucleotide-binding</keyword>
<keyword evidence="11" id="KW-1185">Reference proteome</keyword>
<evidence type="ECO:0000256" key="1">
    <source>
        <dbReference type="ARBA" id="ARBA00001823"/>
    </source>
</evidence>
<dbReference type="InterPro" id="IPR027417">
    <property type="entry name" value="P-loop_NTPase"/>
</dbReference>
<dbReference type="InterPro" id="IPR059117">
    <property type="entry name" value="APS_kinase_dom"/>
</dbReference>
<dbReference type="STRING" id="1797110.A3841_16010"/>
<feature type="active site" description="Phosphoserine intermediate" evidence="7">
    <location>
        <position position="108"/>
    </location>
</feature>
<evidence type="ECO:0000313" key="11">
    <source>
        <dbReference type="Proteomes" id="UP000186551"/>
    </source>
</evidence>
<comment type="pathway">
    <text evidence="7 8">Sulfur metabolism; hydrogen sulfide biosynthesis; sulfite from sulfate: step 2/3.</text>
</comment>
<evidence type="ECO:0000256" key="5">
    <source>
        <dbReference type="ARBA" id="ARBA00022777"/>
    </source>
</evidence>
<evidence type="ECO:0000259" key="9">
    <source>
        <dbReference type="Pfam" id="PF01583"/>
    </source>
</evidence>
<dbReference type="GO" id="GO:0070814">
    <property type="term" value="P:hydrogen sulfide biosynthetic process"/>
    <property type="evidence" value="ECO:0007669"/>
    <property type="project" value="UniProtKB-UniRule"/>
</dbReference>
<dbReference type="EMBL" id="LVWA01000005">
    <property type="protein sequence ID" value="OKL39880.1"/>
    <property type="molecule type" value="Genomic_DNA"/>
</dbReference>
<evidence type="ECO:0000256" key="4">
    <source>
        <dbReference type="ARBA" id="ARBA00022741"/>
    </source>
</evidence>
<feature type="binding site" evidence="7">
    <location>
        <begin position="34"/>
        <end position="41"/>
    </location>
    <ligand>
        <name>ATP</name>
        <dbReference type="ChEBI" id="CHEBI:30616"/>
    </ligand>
</feature>
<comment type="caution">
    <text evidence="10">The sequence shown here is derived from an EMBL/GenBank/DDBJ whole genome shotgun (WGS) entry which is preliminary data.</text>
</comment>
<reference evidence="10 11" key="1">
    <citation type="submission" date="2016-03" db="EMBL/GenBank/DDBJ databases">
        <title>Genome sequence of Pontibacter sp. nov., of the family cytophagaceae, isolated from marine sediment of the Yellow Sea, China.</title>
        <authorList>
            <person name="Zhang G."/>
            <person name="Zhang R."/>
        </authorList>
    </citation>
    <scope>NUCLEOTIDE SEQUENCE [LARGE SCALE GENOMIC DNA]</scope>
    <source>
        <strain evidence="10 11">S10-8</strain>
    </source>
</reference>
<dbReference type="FunFam" id="3.40.50.300:FF:000212">
    <property type="entry name" value="Adenylyl-sulfate kinase"/>
    <property type="match status" value="1"/>
</dbReference>
<dbReference type="InterPro" id="IPR050512">
    <property type="entry name" value="Sulf_AdTrans/APS_kinase"/>
</dbReference>
<dbReference type="Pfam" id="PF01583">
    <property type="entry name" value="APS_kinase"/>
    <property type="match status" value="1"/>
</dbReference>